<dbReference type="Proteomes" id="UP000310506">
    <property type="component" value="Unassembled WGS sequence"/>
</dbReference>
<proteinExistence type="inferred from homology"/>
<dbReference type="Gene3D" id="3.40.50.1580">
    <property type="entry name" value="Nucleoside phosphorylase domain"/>
    <property type="match status" value="1"/>
</dbReference>
<dbReference type="GO" id="GO:0019509">
    <property type="term" value="P:L-methionine salvage from methylthioadenosine"/>
    <property type="evidence" value="ECO:0007669"/>
    <property type="project" value="UniProtKB-UniRule"/>
</dbReference>
<name>A0A4S3B5F8_9ENTE</name>
<dbReference type="OrthoDB" id="9792278at2"/>
<keyword evidence="3 6" id="KW-0378">Hydrolase</keyword>
<comment type="catalytic activity">
    <reaction evidence="6">
        <text>S-methyl-5'-thioadenosine + H2O = 5-(methylsulfanyl)-D-ribose + adenine</text>
        <dbReference type="Rhea" id="RHEA:13617"/>
        <dbReference type="ChEBI" id="CHEBI:15377"/>
        <dbReference type="ChEBI" id="CHEBI:16708"/>
        <dbReference type="ChEBI" id="CHEBI:17509"/>
        <dbReference type="ChEBI" id="CHEBI:78440"/>
        <dbReference type="EC" id="3.2.2.9"/>
    </reaction>
</comment>
<dbReference type="GO" id="GO:0008782">
    <property type="term" value="F:adenosylhomocysteine nucleosidase activity"/>
    <property type="evidence" value="ECO:0007669"/>
    <property type="project" value="UniProtKB-UniRule"/>
</dbReference>
<dbReference type="PANTHER" id="PTHR46832">
    <property type="entry name" value="5'-METHYLTHIOADENOSINE/S-ADENOSYLHOMOCYSTEINE NUCLEOSIDASE"/>
    <property type="match status" value="1"/>
</dbReference>
<comment type="catalytic activity">
    <reaction evidence="5">
        <text>5'-deoxyadenosine + H2O = 5-deoxy-D-ribose + adenine</text>
        <dbReference type="Rhea" id="RHEA:29859"/>
        <dbReference type="ChEBI" id="CHEBI:15377"/>
        <dbReference type="ChEBI" id="CHEBI:16708"/>
        <dbReference type="ChEBI" id="CHEBI:17319"/>
        <dbReference type="ChEBI" id="CHEBI:149540"/>
        <dbReference type="EC" id="3.2.2.9"/>
    </reaction>
    <physiologicalReaction direction="left-to-right" evidence="5">
        <dbReference type="Rhea" id="RHEA:29860"/>
    </physiologicalReaction>
</comment>
<keyword evidence="8" id="KW-0326">Glycosidase</keyword>
<evidence type="ECO:0000256" key="1">
    <source>
        <dbReference type="ARBA" id="ARBA00004945"/>
    </source>
</evidence>
<protein>
    <recommendedName>
        <fullName evidence="6">5'-methylthioadenosine/S-adenosylhomocysteine nucleosidase</fullName>
        <shortName evidence="6">MTA/SAH nucleosidase</shortName>
        <shortName evidence="6">MTAN</shortName>
        <ecNumber evidence="6">3.2.2.9</ecNumber>
    </recommendedName>
    <alternativeName>
        <fullName evidence="6">5'-deoxyadenosine nucleosidase</fullName>
        <shortName evidence="6">DOA nucleosidase</shortName>
        <shortName evidence="6">dAdo nucleosidase</shortName>
    </alternativeName>
    <alternativeName>
        <fullName evidence="6">5'-methylthioadenosine nucleosidase</fullName>
        <shortName evidence="6">MTA nucleosidase</shortName>
    </alternativeName>
    <alternativeName>
        <fullName evidence="6">S-adenosylhomocysteine nucleosidase</fullName>
        <shortName evidence="6">AdoHcy nucleosidase</shortName>
        <shortName evidence="6">SAH nucleosidase</shortName>
        <shortName evidence="6">SRH nucleosidase</shortName>
    </alternativeName>
</protein>
<evidence type="ECO:0000256" key="6">
    <source>
        <dbReference type="HAMAP-Rule" id="MF_01684"/>
    </source>
</evidence>
<comment type="similarity">
    <text evidence="6">Belongs to the PNP/UDP phosphorylase family. MtnN subfamily.</text>
</comment>
<dbReference type="EC" id="3.2.2.9" evidence="6"/>
<dbReference type="RefSeq" id="WP_136137300.1">
    <property type="nucleotide sequence ID" value="NZ_SDGV01000018.1"/>
</dbReference>
<feature type="binding site" evidence="6">
    <location>
        <begin position="173"/>
        <end position="174"/>
    </location>
    <ligand>
        <name>substrate</name>
    </ligand>
</feature>
<evidence type="ECO:0000256" key="4">
    <source>
        <dbReference type="ARBA" id="ARBA00023167"/>
    </source>
</evidence>
<dbReference type="HAMAP" id="MF_01684">
    <property type="entry name" value="Salvage_MtnN"/>
    <property type="match status" value="1"/>
</dbReference>
<dbReference type="GO" id="GO:0009164">
    <property type="term" value="P:nucleoside catabolic process"/>
    <property type="evidence" value="ECO:0007669"/>
    <property type="project" value="InterPro"/>
</dbReference>
<evidence type="ECO:0000256" key="2">
    <source>
        <dbReference type="ARBA" id="ARBA00022605"/>
    </source>
</evidence>
<dbReference type="UniPathway" id="UPA00904">
    <property type="reaction ID" value="UER00871"/>
</dbReference>
<sequence length="229" mass="24617">MKVGIIGAMAQEVVLLKEKITDLKEWQEAGASFYSGKIGNREVVVTQSGIGKVLAAVTTTLLISHYDVDIVINTGSAGGIGEGLKIGDLVISDRLAYSDADVTAFGYAYGQMAQMPLYYEADETLAQLTASVAREAGMTSHRGLIVSGDTFVHSQEQIAEIKGHFKDVLANEMEGAAIAHVAYRFERPFLVIRAISDVGDEEASVNFDEFIEAAGKQSANLVIKLLEKL</sequence>
<comment type="function">
    <text evidence="6">Catalyzes the irreversible cleavage of the glycosidic bond in both 5'-methylthioadenosine (MTA) and S-adenosylhomocysteine (SAH/AdoHcy) to adenine and the corresponding thioribose, 5'-methylthioribose and S-ribosylhomocysteine, respectively. Also cleaves 5'-deoxyadenosine, a toxic by-product of radical S-adenosylmethionine (SAM) enzymes, into 5-deoxyribose and adenine.</text>
</comment>
<gene>
    <name evidence="6" type="primary">mtnN</name>
    <name evidence="8" type="ORF">ESZ54_08760</name>
</gene>
<evidence type="ECO:0000256" key="5">
    <source>
        <dbReference type="ARBA" id="ARBA00050313"/>
    </source>
</evidence>
<feature type="active site" description="Proton acceptor" evidence="6">
    <location>
        <position position="12"/>
    </location>
</feature>
<dbReference type="SUPFAM" id="SSF53167">
    <property type="entry name" value="Purine and uridine phosphorylases"/>
    <property type="match status" value="1"/>
</dbReference>
<comment type="caution">
    <text evidence="8">The sequence shown here is derived from an EMBL/GenBank/DDBJ whole genome shotgun (WGS) entry which is preliminary data.</text>
</comment>
<dbReference type="NCBIfam" id="NF004079">
    <property type="entry name" value="PRK05584.1"/>
    <property type="match status" value="1"/>
</dbReference>
<evidence type="ECO:0000259" key="7">
    <source>
        <dbReference type="Pfam" id="PF01048"/>
    </source>
</evidence>
<dbReference type="CDD" id="cd09008">
    <property type="entry name" value="MTAN"/>
    <property type="match status" value="1"/>
</dbReference>
<dbReference type="FunFam" id="3.40.50.1580:FF:000001">
    <property type="entry name" value="MTA/SAH nucleosidase family protein"/>
    <property type="match status" value="1"/>
</dbReference>
<feature type="domain" description="Nucleoside phosphorylase" evidence="7">
    <location>
        <begin position="2"/>
        <end position="227"/>
    </location>
</feature>
<dbReference type="InterPro" id="IPR000845">
    <property type="entry name" value="Nucleoside_phosphorylase_d"/>
</dbReference>
<dbReference type="NCBIfam" id="TIGR01704">
    <property type="entry name" value="MTA_SAH-Nsdase"/>
    <property type="match status" value="1"/>
</dbReference>
<dbReference type="AlphaFoldDB" id="A0A4S3B5F8"/>
<dbReference type="InterPro" id="IPR010049">
    <property type="entry name" value="MTA_SAH_Nsdase"/>
</dbReference>
<keyword evidence="9" id="KW-1185">Reference proteome</keyword>
<dbReference type="InterPro" id="IPR035994">
    <property type="entry name" value="Nucleoside_phosphorylase_sf"/>
</dbReference>
<dbReference type="Pfam" id="PF01048">
    <property type="entry name" value="PNP_UDP_1"/>
    <property type="match status" value="1"/>
</dbReference>
<accession>A0A4S3B5F8</accession>
<feature type="binding site" evidence="6">
    <location>
        <position position="152"/>
    </location>
    <ligand>
        <name>substrate</name>
    </ligand>
</feature>
<comment type="catalytic activity">
    <reaction evidence="6">
        <text>S-adenosyl-L-homocysteine + H2O = S-(5-deoxy-D-ribos-5-yl)-L-homocysteine + adenine</text>
        <dbReference type="Rhea" id="RHEA:17805"/>
        <dbReference type="ChEBI" id="CHEBI:15377"/>
        <dbReference type="ChEBI" id="CHEBI:16708"/>
        <dbReference type="ChEBI" id="CHEBI:57856"/>
        <dbReference type="ChEBI" id="CHEBI:58195"/>
        <dbReference type="EC" id="3.2.2.9"/>
    </reaction>
</comment>
<dbReference type="EMBL" id="SDGV01000018">
    <property type="protein sequence ID" value="THB60676.1"/>
    <property type="molecule type" value="Genomic_DNA"/>
</dbReference>
<evidence type="ECO:0000313" key="8">
    <source>
        <dbReference type="EMBL" id="THB60676.1"/>
    </source>
</evidence>
<comment type="pathway">
    <text evidence="1 6">Amino-acid biosynthesis; L-methionine biosynthesis via salvage pathway; S-methyl-5-thio-alpha-D-ribose 1-phosphate from S-methyl-5'-thioadenosine (hydrolase route): step 1/2.</text>
</comment>
<reference evidence="8 9" key="1">
    <citation type="submission" date="2019-01" db="EMBL/GenBank/DDBJ databases">
        <title>Vagococcus silagei sp. nov. isolated from brewer's grain.</title>
        <authorList>
            <person name="Guu J.-R."/>
        </authorList>
    </citation>
    <scope>NUCLEOTIDE SEQUENCE [LARGE SCALE GENOMIC DNA]</scope>
    <source>
        <strain evidence="8 9">2B-2</strain>
    </source>
</reference>
<keyword evidence="2 6" id="KW-0028">Amino-acid biosynthesis</keyword>
<dbReference type="PANTHER" id="PTHR46832:SF1">
    <property type="entry name" value="5'-METHYLTHIOADENOSINE_S-ADENOSYLHOMOCYSTEINE NUCLEOSIDASE"/>
    <property type="match status" value="1"/>
</dbReference>
<dbReference type="GO" id="GO:0008930">
    <property type="term" value="F:methylthioadenosine nucleosidase activity"/>
    <property type="evidence" value="ECO:0007669"/>
    <property type="project" value="UniProtKB-UniRule"/>
</dbReference>
<dbReference type="GO" id="GO:0019284">
    <property type="term" value="P:L-methionine salvage from S-adenosylmethionine"/>
    <property type="evidence" value="ECO:0007669"/>
    <property type="project" value="TreeGrafter"/>
</dbReference>
<evidence type="ECO:0000256" key="3">
    <source>
        <dbReference type="ARBA" id="ARBA00022801"/>
    </source>
</evidence>
<organism evidence="8 9">
    <name type="scientific">Vagococcus silagei</name>
    <dbReference type="NCBI Taxonomy" id="2508885"/>
    <lineage>
        <taxon>Bacteria</taxon>
        <taxon>Bacillati</taxon>
        <taxon>Bacillota</taxon>
        <taxon>Bacilli</taxon>
        <taxon>Lactobacillales</taxon>
        <taxon>Enterococcaceae</taxon>
        <taxon>Vagococcus</taxon>
    </lineage>
</organism>
<keyword evidence="4 6" id="KW-0486">Methionine biosynthesis</keyword>
<feature type="binding site" evidence="6">
    <location>
        <position position="78"/>
    </location>
    <ligand>
        <name>substrate</name>
    </ligand>
</feature>
<dbReference type="GO" id="GO:0005829">
    <property type="term" value="C:cytosol"/>
    <property type="evidence" value="ECO:0007669"/>
    <property type="project" value="TreeGrafter"/>
</dbReference>
<feature type="active site" description="Proton donor" evidence="6">
    <location>
        <position position="197"/>
    </location>
</feature>
<evidence type="ECO:0000313" key="9">
    <source>
        <dbReference type="Proteomes" id="UP000310506"/>
    </source>
</evidence>